<evidence type="ECO:0000256" key="3">
    <source>
        <dbReference type="ARBA" id="ARBA00022475"/>
    </source>
</evidence>
<feature type="transmembrane region" description="Helical" evidence="7">
    <location>
        <begin position="400"/>
        <end position="418"/>
    </location>
</feature>
<feature type="transmembrane region" description="Helical" evidence="7">
    <location>
        <begin position="331"/>
        <end position="350"/>
    </location>
</feature>
<comment type="subcellular location">
    <subcellularLocation>
        <location evidence="1">Cell membrane</location>
        <topology evidence="1">Multi-pass membrane protein</topology>
    </subcellularLocation>
</comment>
<keyword evidence="5 7" id="KW-1133">Transmembrane helix</keyword>
<dbReference type="AlphaFoldDB" id="A0A2H5X9J6"/>
<keyword evidence="2" id="KW-0813">Transport</keyword>
<evidence type="ECO:0000256" key="6">
    <source>
        <dbReference type="ARBA" id="ARBA00023136"/>
    </source>
</evidence>
<organism evidence="9 10">
    <name type="scientific">Candidatus Fervidibacter japonicus</name>
    <dbReference type="NCBI Taxonomy" id="2035412"/>
    <lineage>
        <taxon>Bacteria</taxon>
        <taxon>Candidatus Fervidibacterota</taxon>
        <taxon>Candidatus Fervidibacter</taxon>
    </lineage>
</organism>
<protein>
    <submittedName>
        <fullName evidence="9">Putative multidrug-efflux transporter</fullName>
    </submittedName>
</protein>
<dbReference type="Proteomes" id="UP000236173">
    <property type="component" value="Unassembled WGS sequence"/>
</dbReference>
<sequence length="433" mass="46386">MTLPRRRVIFCPSVTTEMDDERRLPAPLRPLAFRNYRLFFFGQLISLMGTWMQSVAQQWLVYRLTGSPALLGLVGFLGQIPVFLFAPIGGVIADRFPKRKVVIVTQTLFMVLAFLFALLTLTRHIRVWHIPLLAFLFGLVNAADVPARQAFVPEMVPRSVLLNAIALNSAMFNIARIIGPAVAGVTVAAVGEGWCFFANAVSYIAVIAGLLLMDVPDAATPSANASPLAHLLEGLRFVAQTRPICAILLVLGVVSLTGMPYVVLMPIFADRILHAGAKGLGVLMTASGIGALCGALLLAMREGLRGLGVRVAFGAIGFGTSLIAFSLSRSFWLSVLLMVPAGFCMITQMASANTLVQTLAPDELRGRVMSVYAMMFMGMAPFGSLMAGTLATWLGVPMTVALGGALCIVAGALFAHRLPLLRTEARKLLAASR</sequence>
<gene>
    <name evidence="9" type="ORF">HRbin17_00353</name>
</gene>
<evidence type="ECO:0000256" key="1">
    <source>
        <dbReference type="ARBA" id="ARBA00004651"/>
    </source>
</evidence>
<keyword evidence="3" id="KW-1003">Cell membrane</keyword>
<dbReference type="CDD" id="cd06173">
    <property type="entry name" value="MFS_MefA_like"/>
    <property type="match status" value="1"/>
</dbReference>
<comment type="caution">
    <text evidence="9">The sequence shown here is derived from an EMBL/GenBank/DDBJ whole genome shotgun (WGS) entry which is preliminary data.</text>
</comment>
<evidence type="ECO:0000256" key="2">
    <source>
        <dbReference type="ARBA" id="ARBA00022448"/>
    </source>
</evidence>
<evidence type="ECO:0000259" key="8">
    <source>
        <dbReference type="PROSITE" id="PS50850"/>
    </source>
</evidence>
<dbReference type="PANTHER" id="PTHR23513:SF11">
    <property type="entry name" value="STAPHYLOFERRIN A TRANSPORTER"/>
    <property type="match status" value="1"/>
</dbReference>
<evidence type="ECO:0000256" key="5">
    <source>
        <dbReference type="ARBA" id="ARBA00022989"/>
    </source>
</evidence>
<feature type="transmembrane region" description="Helical" evidence="7">
    <location>
        <begin position="68"/>
        <end position="89"/>
    </location>
</feature>
<feature type="transmembrane region" description="Helical" evidence="7">
    <location>
        <begin position="38"/>
        <end position="56"/>
    </location>
</feature>
<name>A0A2H5X9J6_9BACT</name>
<dbReference type="SUPFAM" id="SSF103473">
    <property type="entry name" value="MFS general substrate transporter"/>
    <property type="match status" value="1"/>
</dbReference>
<feature type="transmembrane region" description="Helical" evidence="7">
    <location>
        <begin position="371"/>
        <end position="394"/>
    </location>
</feature>
<keyword evidence="4 7" id="KW-0812">Transmembrane</keyword>
<dbReference type="InterPro" id="IPR010290">
    <property type="entry name" value="TM_effector"/>
</dbReference>
<dbReference type="InterPro" id="IPR036259">
    <property type="entry name" value="MFS_trans_sf"/>
</dbReference>
<dbReference type="EMBL" id="BEHT01000003">
    <property type="protein sequence ID" value="GBC97858.1"/>
    <property type="molecule type" value="Genomic_DNA"/>
</dbReference>
<feature type="transmembrane region" description="Helical" evidence="7">
    <location>
        <begin position="159"/>
        <end position="179"/>
    </location>
</feature>
<evidence type="ECO:0000313" key="10">
    <source>
        <dbReference type="Proteomes" id="UP000236173"/>
    </source>
</evidence>
<feature type="transmembrane region" description="Helical" evidence="7">
    <location>
        <begin position="307"/>
        <end position="325"/>
    </location>
</feature>
<feature type="transmembrane region" description="Helical" evidence="7">
    <location>
        <begin position="280"/>
        <end position="300"/>
    </location>
</feature>
<feature type="transmembrane region" description="Helical" evidence="7">
    <location>
        <begin position="101"/>
        <end position="121"/>
    </location>
</feature>
<dbReference type="PANTHER" id="PTHR23513">
    <property type="entry name" value="INTEGRAL MEMBRANE EFFLUX PROTEIN-RELATED"/>
    <property type="match status" value="1"/>
</dbReference>
<dbReference type="GO" id="GO:0022857">
    <property type="term" value="F:transmembrane transporter activity"/>
    <property type="evidence" value="ECO:0007669"/>
    <property type="project" value="InterPro"/>
</dbReference>
<evidence type="ECO:0000256" key="4">
    <source>
        <dbReference type="ARBA" id="ARBA00022692"/>
    </source>
</evidence>
<feature type="transmembrane region" description="Helical" evidence="7">
    <location>
        <begin position="127"/>
        <end position="147"/>
    </location>
</feature>
<feature type="transmembrane region" description="Helical" evidence="7">
    <location>
        <begin position="191"/>
        <end position="212"/>
    </location>
</feature>
<keyword evidence="6 7" id="KW-0472">Membrane</keyword>
<evidence type="ECO:0000256" key="7">
    <source>
        <dbReference type="SAM" id="Phobius"/>
    </source>
</evidence>
<feature type="transmembrane region" description="Helical" evidence="7">
    <location>
        <begin position="244"/>
        <end position="268"/>
    </location>
</feature>
<dbReference type="PROSITE" id="PS50850">
    <property type="entry name" value="MFS"/>
    <property type="match status" value="1"/>
</dbReference>
<reference evidence="10" key="1">
    <citation type="submission" date="2017-09" db="EMBL/GenBank/DDBJ databases">
        <title>Metaegenomics of thermophilic ammonia-oxidizing enrichment culture.</title>
        <authorList>
            <person name="Kato S."/>
            <person name="Suzuki K."/>
        </authorList>
    </citation>
    <scope>NUCLEOTIDE SEQUENCE [LARGE SCALE GENOMIC DNA]</scope>
</reference>
<dbReference type="Gene3D" id="1.20.1250.20">
    <property type="entry name" value="MFS general substrate transporter like domains"/>
    <property type="match status" value="1"/>
</dbReference>
<dbReference type="InterPro" id="IPR020846">
    <property type="entry name" value="MFS_dom"/>
</dbReference>
<dbReference type="Pfam" id="PF05977">
    <property type="entry name" value="MFS_3"/>
    <property type="match status" value="1"/>
</dbReference>
<proteinExistence type="predicted"/>
<accession>A0A2H5X9J6</accession>
<evidence type="ECO:0000313" key="9">
    <source>
        <dbReference type="EMBL" id="GBC97858.1"/>
    </source>
</evidence>
<feature type="domain" description="Major facilitator superfamily (MFS) profile" evidence="8">
    <location>
        <begin position="35"/>
        <end position="422"/>
    </location>
</feature>
<dbReference type="GO" id="GO:0005886">
    <property type="term" value="C:plasma membrane"/>
    <property type="evidence" value="ECO:0007669"/>
    <property type="project" value="UniProtKB-SubCell"/>
</dbReference>